<feature type="chain" id="PRO_5021905273" description="3-keto-alpha-glucoside-1,2-lyase/3-keto-2-hydroxy-glucal hydratase domain-containing protein" evidence="1">
    <location>
        <begin position="20"/>
        <end position="225"/>
    </location>
</feature>
<evidence type="ECO:0000259" key="2">
    <source>
        <dbReference type="Pfam" id="PF06439"/>
    </source>
</evidence>
<gene>
    <name evidence="3" type="ORF">Pla8534_31290</name>
</gene>
<keyword evidence="1" id="KW-0732">Signal</keyword>
<dbReference type="GO" id="GO:0016787">
    <property type="term" value="F:hydrolase activity"/>
    <property type="evidence" value="ECO:0007669"/>
    <property type="project" value="InterPro"/>
</dbReference>
<proteinExistence type="predicted"/>
<name>A0A518DU07_9BACT</name>
<dbReference type="InterPro" id="IPR010496">
    <property type="entry name" value="AL/BT2_dom"/>
</dbReference>
<dbReference type="Proteomes" id="UP000317648">
    <property type="component" value="Chromosome"/>
</dbReference>
<sequence precursor="true">MKCFLIAALLLATPLLAQAEEGFESLFDGKTLNGWEGKEAFWSVQDGVITGQTTAENPTKGNTFLIYRKAEPGDFELRVKFRIEGGNSGVQYRSRDLGNSVVGGYQADFDDAMNWVGVLYEEKGRGVLAKRGEKVVVDENGGRKTVERTATEEEIVNALKKGDWNEYVIIAKGNHLVQKLNGVTTVDLVDHQEDKRKLDGILALQLHAGPPMRVQFKDIQLKKLD</sequence>
<feature type="domain" description="3-keto-alpha-glucoside-1,2-lyase/3-keto-2-hydroxy-glucal hydratase" evidence="2">
    <location>
        <begin position="22"/>
        <end position="222"/>
    </location>
</feature>
<organism evidence="3 4">
    <name type="scientific">Lignipirellula cremea</name>
    <dbReference type="NCBI Taxonomy" id="2528010"/>
    <lineage>
        <taxon>Bacteria</taxon>
        <taxon>Pseudomonadati</taxon>
        <taxon>Planctomycetota</taxon>
        <taxon>Planctomycetia</taxon>
        <taxon>Pirellulales</taxon>
        <taxon>Pirellulaceae</taxon>
        <taxon>Lignipirellula</taxon>
    </lineage>
</organism>
<dbReference type="EMBL" id="CP036433">
    <property type="protein sequence ID" value="QDU95314.1"/>
    <property type="molecule type" value="Genomic_DNA"/>
</dbReference>
<evidence type="ECO:0000256" key="1">
    <source>
        <dbReference type="SAM" id="SignalP"/>
    </source>
</evidence>
<dbReference type="AlphaFoldDB" id="A0A518DU07"/>
<evidence type="ECO:0000313" key="4">
    <source>
        <dbReference type="Proteomes" id="UP000317648"/>
    </source>
</evidence>
<feature type="signal peptide" evidence="1">
    <location>
        <begin position="1"/>
        <end position="19"/>
    </location>
</feature>
<reference evidence="3 4" key="1">
    <citation type="submission" date="2019-02" db="EMBL/GenBank/DDBJ databases">
        <title>Deep-cultivation of Planctomycetes and their phenomic and genomic characterization uncovers novel biology.</title>
        <authorList>
            <person name="Wiegand S."/>
            <person name="Jogler M."/>
            <person name="Boedeker C."/>
            <person name="Pinto D."/>
            <person name="Vollmers J."/>
            <person name="Rivas-Marin E."/>
            <person name="Kohn T."/>
            <person name="Peeters S.H."/>
            <person name="Heuer A."/>
            <person name="Rast P."/>
            <person name="Oberbeckmann S."/>
            <person name="Bunk B."/>
            <person name="Jeske O."/>
            <person name="Meyerdierks A."/>
            <person name="Storesund J.E."/>
            <person name="Kallscheuer N."/>
            <person name="Luecker S."/>
            <person name="Lage O.M."/>
            <person name="Pohl T."/>
            <person name="Merkel B.J."/>
            <person name="Hornburger P."/>
            <person name="Mueller R.-W."/>
            <person name="Bruemmer F."/>
            <person name="Labrenz M."/>
            <person name="Spormann A.M."/>
            <person name="Op den Camp H."/>
            <person name="Overmann J."/>
            <person name="Amann R."/>
            <person name="Jetten M.S.M."/>
            <person name="Mascher T."/>
            <person name="Medema M.H."/>
            <person name="Devos D.P."/>
            <person name="Kaster A.-K."/>
            <person name="Ovreas L."/>
            <person name="Rohde M."/>
            <person name="Galperin M.Y."/>
            <person name="Jogler C."/>
        </authorList>
    </citation>
    <scope>NUCLEOTIDE SEQUENCE [LARGE SCALE GENOMIC DNA]</scope>
    <source>
        <strain evidence="3 4">Pla85_3_4</strain>
    </source>
</reference>
<dbReference type="Gene3D" id="2.60.120.560">
    <property type="entry name" value="Exo-inulinase, domain 1"/>
    <property type="match status" value="1"/>
</dbReference>
<dbReference type="RefSeq" id="WP_145054070.1">
    <property type="nucleotide sequence ID" value="NZ_CP036433.1"/>
</dbReference>
<accession>A0A518DU07</accession>
<dbReference type="Pfam" id="PF06439">
    <property type="entry name" value="3keto-disac_hyd"/>
    <property type="match status" value="1"/>
</dbReference>
<protein>
    <recommendedName>
        <fullName evidence="2">3-keto-alpha-glucoside-1,2-lyase/3-keto-2-hydroxy-glucal hydratase domain-containing protein</fullName>
    </recommendedName>
</protein>
<dbReference type="KEGG" id="lcre:Pla8534_31290"/>
<keyword evidence="4" id="KW-1185">Reference proteome</keyword>
<dbReference type="OrthoDB" id="272468at2"/>
<evidence type="ECO:0000313" key="3">
    <source>
        <dbReference type="EMBL" id="QDU95314.1"/>
    </source>
</evidence>